<dbReference type="OrthoDB" id="9871756at2"/>
<evidence type="ECO:0000313" key="3">
    <source>
        <dbReference type="Proteomes" id="UP000094147"/>
    </source>
</evidence>
<keyword evidence="1" id="KW-0812">Transmembrane</keyword>
<protein>
    <recommendedName>
        <fullName evidence="4">Transmembrane protein</fullName>
    </recommendedName>
</protein>
<dbReference type="EMBL" id="CP012418">
    <property type="protein sequence ID" value="AOE49478.1"/>
    <property type="molecule type" value="Genomic_DNA"/>
</dbReference>
<dbReference type="AlphaFoldDB" id="A0A1B3B9N9"/>
<name>A0A1B3B9N9_9GAMM</name>
<reference evidence="3" key="1">
    <citation type="submission" date="2015-08" db="EMBL/GenBank/DDBJ databases">
        <authorList>
            <person name="Kim K.M."/>
        </authorList>
    </citation>
    <scope>NUCLEOTIDE SEQUENCE [LARGE SCALE GENOMIC DNA]</scope>
    <source>
        <strain evidence="3">KCTC 23892</strain>
    </source>
</reference>
<dbReference type="Proteomes" id="UP000094147">
    <property type="component" value="Chromosome"/>
</dbReference>
<keyword evidence="1" id="KW-1133">Transmembrane helix</keyword>
<evidence type="ECO:0000313" key="2">
    <source>
        <dbReference type="EMBL" id="AOE49478.1"/>
    </source>
</evidence>
<evidence type="ECO:0008006" key="4">
    <source>
        <dbReference type="Google" id="ProtNLM"/>
    </source>
</evidence>
<feature type="transmembrane region" description="Helical" evidence="1">
    <location>
        <begin position="80"/>
        <end position="101"/>
    </location>
</feature>
<proteinExistence type="predicted"/>
<sequence length="152" mass="16445">MAEMACEICGAKVTQWSARFESDIMHCKKCIGTSAAKEFIERKYSDGSVSDPKEPVTLSKQNTSMATTTEQNIDYMTSIIIGKVVSAIGWLTCVFAVVVVLSTFDSMGLLSLASGFGVLIGGLILVISGQTLRAVIDSANYSKLMLEEMRKK</sequence>
<dbReference type="STRING" id="1144748.KS2013_754"/>
<accession>A0A1B3B9N9</accession>
<evidence type="ECO:0000256" key="1">
    <source>
        <dbReference type="SAM" id="Phobius"/>
    </source>
</evidence>
<gene>
    <name evidence="2" type="ORF">KS2013_754</name>
</gene>
<keyword evidence="3" id="KW-1185">Reference proteome</keyword>
<feature type="transmembrane region" description="Helical" evidence="1">
    <location>
        <begin position="107"/>
        <end position="127"/>
    </location>
</feature>
<keyword evidence="1" id="KW-0472">Membrane</keyword>
<organism evidence="2 3">
    <name type="scientific">Kangiella sediminilitoris</name>
    <dbReference type="NCBI Taxonomy" id="1144748"/>
    <lineage>
        <taxon>Bacteria</taxon>
        <taxon>Pseudomonadati</taxon>
        <taxon>Pseudomonadota</taxon>
        <taxon>Gammaproteobacteria</taxon>
        <taxon>Kangiellales</taxon>
        <taxon>Kangiellaceae</taxon>
        <taxon>Kangiella</taxon>
    </lineage>
</organism>
<dbReference type="RefSeq" id="WP_068989977.1">
    <property type="nucleotide sequence ID" value="NZ_CP012418.1"/>
</dbReference>
<dbReference type="KEGG" id="ksd:KS2013_754"/>